<dbReference type="Gene3D" id="1.20.1740.10">
    <property type="entry name" value="Amino acid/polyamine transporter I"/>
    <property type="match status" value="1"/>
</dbReference>
<evidence type="ECO:0000313" key="9">
    <source>
        <dbReference type="Proteomes" id="UP000799421"/>
    </source>
</evidence>
<dbReference type="AlphaFoldDB" id="A0A6A7CAD3"/>
<sequence>MLITFSFCITDIEVQVINIDSDFPVLFIIRNITKSNTATCILGTALFILYFVDTVSVVTTSSRQIWTFSRDDGMPFSSLLRRVSPSKAVPVNTLVVCIGVCPLFSTVNFGSDVAFDVLTSVFNVSPLLPILSYLISIGYIRLKRLRDQPLSPSKLVPRPPGRRPQRPIPDLAGNCSDLLLPRGPIDRRGNLVEGVL</sequence>
<proteinExistence type="predicted"/>
<keyword evidence="2" id="KW-0813">Transport</keyword>
<dbReference type="PANTHER" id="PTHR45649">
    <property type="entry name" value="AMINO-ACID PERMEASE BAT1"/>
    <property type="match status" value="1"/>
</dbReference>
<feature type="transmembrane region" description="Helical" evidence="7">
    <location>
        <begin position="89"/>
        <end position="109"/>
    </location>
</feature>
<dbReference type="Proteomes" id="UP000799421">
    <property type="component" value="Unassembled WGS sequence"/>
</dbReference>
<evidence type="ECO:0000313" key="8">
    <source>
        <dbReference type="EMBL" id="KAF2864363.1"/>
    </source>
</evidence>
<evidence type="ECO:0000256" key="6">
    <source>
        <dbReference type="SAM" id="MobiDB-lite"/>
    </source>
</evidence>
<evidence type="ECO:0000256" key="1">
    <source>
        <dbReference type="ARBA" id="ARBA00004141"/>
    </source>
</evidence>
<feature type="region of interest" description="Disordered" evidence="6">
    <location>
        <begin position="151"/>
        <end position="170"/>
    </location>
</feature>
<comment type="subcellular location">
    <subcellularLocation>
        <location evidence="1">Membrane</location>
        <topology evidence="1">Multi-pass membrane protein</topology>
    </subcellularLocation>
</comment>
<keyword evidence="9" id="KW-1185">Reference proteome</keyword>
<accession>A0A6A7CAD3</accession>
<evidence type="ECO:0000256" key="4">
    <source>
        <dbReference type="ARBA" id="ARBA00022989"/>
    </source>
</evidence>
<evidence type="ECO:0000256" key="3">
    <source>
        <dbReference type="ARBA" id="ARBA00022692"/>
    </source>
</evidence>
<evidence type="ECO:0000256" key="7">
    <source>
        <dbReference type="SAM" id="Phobius"/>
    </source>
</evidence>
<dbReference type="GO" id="GO:0022857">
    <property type="term" value="F:transmembrane transporter activity"/>
    <property type="evidence" value="ECO:0007669"/>
    <property type="project" value="InterPro"/>
</dbReference>
<gene>
    <name evidence="8" type="ORF">K470DRAFT_273721</name>
</gene>
<keyword evidence="5 7" id="KW-0472">Membrane</keyword>
<evidence type="ECO:0008006" key="10">
    <source>
        <dbReference type="Google" id="ProtNLM"/>
    </source>
</evidence>
<dbReference type="EMBL" id="MU005957">
    <property type="protein sequence ID" value="KAF2864363.1"/>
    <property type="molecule type" value="Genomic_DNA"/>
</dbReference>
<reference evidence="8" key="1">
    <citation type="journal article" date="2020" name="Stud. Mycol.">
        <title>101 Dothideomycetes genomes: a test case for predicting lifestyles and emergence of pathogens.</title>
        <authorList>
            <person name="Haridas S."/>
            <person name="Albert R."/>
            <person name="Binder M."/>
            <person name="Bloem J."/>
            <person name="Labutti K."/>
            <person name="Salamov A."/>
            <person name="Andreopoulos B."/>
            <person name="Baker S."/>
            <person name="Barry K."/>
            <person name="Bills G."/>
            <person name="Bluhm B."/>
            <person name="Cannon C."/>
            <person name="Castanera R."/>
            <person name="Culley D."/>
            <person name="Daum C."/>
            <person name="Ezra D."/>
            <person name="Gonzalez J."/>
            <person name="Henrissat B."/>
            <person name="Kuo A."/>
            <person name="Liang C."/>
            <person name="Lipzen A."/>
            <person name="Lutzoni F."/>
            <person name="Magnuson J."/>
            <person name="Mondo S."/>
            <person name="Nolan M."/>
            <person name="Ohm R."/>
            <person name="Pangilinan J."/>
            <person name="Park H.-J."/>
            <person name="Ramirez L."/>
            <person name="Alfaro M."/>
            <person name="Sun H."/>
            <person name="Tritt A."/>
            <person name="Yoshinaga Y."/>
            <person name="Zwiers L.-H."/>
            <person name="Turgeon B."/>
            <person name="Goodwin S."/>
            <person name="Spatafora J."/>
            <person name="Crous P."/>
            <person name="Grigoriev I."/>
        </authorList>
    </citation>
    <scope>NUCLEOTIDE SEQUENCE</scope>
    <source>
        <strain evidence="8">CBS 480.64</strain>
    </source>
</reference>
<name>A0A6A7CAD3_9PEZI</name>
<dbReference type="GO" id="GO:0016020">
    <property type="term" value="C:membrane"/>
    <property type="evidence" value="ECO:0007669"/>
    <property type="project" value="UniProtKB-SubCell"/>
</dbReference>
<evidence type="ECO:0000256" key="5">
    <source>
        <dbReference type="ARBA" id="ARBA00023136"/>
    </source>
</evidence>
<feature type="transmembrane region" description="Helical" evidence="7">
    <location>
        <begin position="121"/>
        <end position="140"/>
    </location>
</feature>
<dbReference type="PANTHER" id="PTHR45649:SF14">
    <property type="entry name" value="GABA PERMEASE"/>
    <property type="match status" value="1"/>
</dbReference>
<dbReference type="OrthoDB" id="3257095at2759"/>
<protein>
    <recommendedName>
        <fullName evidence="10">Amino acid permease/ SLC12A domain-containing protein</fullName>
    </recommendedName>
</protein>
<keyword evidence="3 7" id="KW-0812">Transmembrane</keyword>
<keyword evidence="4 7" id="KW-1133">Transmembrane helix</keyword>
<dbReference type="Pfam" id="PF13520">
    <property type="entry name" value="AA_permease_2"/>
    <property type="match status" value="1"/>
</dbReference>
<evidence type="ECO:0000256" key="2">
    <source>
        <dbReference type="ARBA" id="ARBA00022448"/>
    </source>
</evidence>
<dbReference type="InterPro" id="IPR002293">
    <property type="entry name" value="AA/rel_permease1"/>
</dbReference>
<organism evidence="8 9">
    <name type="scientific">Piedraia hortae CBS 480.64</name>
    <dbReference type="NCBI Taxonomy" id="1314780"/>
    <lineage>
        <taxon>Eukaryota</taxon>
        <taxon>Fungi</taxon>
        <taxon>Dikarya</taxon>
        <taxon>Ascomycota</taxon>
        <taxon>Pezizomycotina</taxon>
        <taxon>Dothideomycetes</taxon>
        <taxon>Dothideomycetidae</taxon>
        <taxon>Capnodiales</taxon>
        <taxon>Piedraiaceae</taxon>
        <taxon>Piedraia</taxon>
    </lineage>
</organism>